<evidence type="ECO:0000313" key="3">
    <source>
        <dbReference type="EMBL" id="RSM63872.1"/>
    </source>
</evidence>
<organism evidence="3 4">
    <name type="scientific">Kibdelosporangium aridum</name>
    <dbReference type="NCBI Taxonomy" id="2030"/>
    <lineage>
        <taxon>Bacteria</taxon>
        <taxon>Bacillati</taxon>
        <taxon>Actinomycetota</taxon>
        <taxon>Actinomycetes</taxon>
        <taxon>Pseudonocardiales</taxon>
        <taxon>Pseudonocardiaceae</taxon>
        <taxon>Kibdelosporangium</taxon>
    </lineage>
</organism>
<reference evidence="3 4" key="1">
    <citation type="submission" date="2018-05" db="EMBL/GenBank/DDBJ databases">
        <title>Evolution of GPA BGCs.</title>
        <authorList>
            <person name="Waglechner N."/>
            <person name="Wright G.D."/>
        </authorList>
    </citation>
    <scope>NUCLEOTIDE SEQUENCE [LARGE SCALE GENOMIC DNA]</scope>
    <source>
        <strain evidence="3 4">A82846</strain>
    </source>
</reference>
<dbReference type="Proteomes" id="UP000287547">
    <property type="component" value="Unassembled WGS sequence"/>
</dbReference>
<name>A0A428Y8F4_KIBAR</name>
<gene>
    <name evidence="3" type="ORF">DMH04_52395</name>
</gene>
<evidence type="ECO:0000259" key="2">
    <source>
        <dbReference type="Pfam" id="PF13628"/>
    </source>
</evidence>
<dbReference type="EMBL" id="QHKI01000103">
    <property type="protein sequence ID" value="RSM63872.1"/>
    <property type="molecule type" value="Genomic_DNA"/>
</dbReference>
<feature type="transmembrane region" description="Helical" evidence="1">
    <location>
        <begin position="57"/>
        <end position="77"/>
    </location>
</feature>
<evidence type="ECO:0000256" key="1">
    <source>
        <dbReference type="SAM" id="Phobius"/>
    </source>
</evidence>
<dbReference type="OrthoDB" id="4567117at2"/>
<proteinExistence type="predicted"/>
<dbReference type="AlphaFoldDB" id="A0A428Y8F4"/>
<keyword evidence="1" id="KW-0472">Membrane</keyword>
<keyword evidence="1" id="KW-0812">Transmembrane</keyword>
<dbReference type="Pfam" id="PF13628">
    <property type="entry name" value="DUF4142"/>
    <property type="match status" value="1"/>
</dbReference>
<feature type="domain" description="DUF4142" evidence="2">
    <location>
        <begin position="110"/>
        <end position="241"/>
    </location>
</feature>
<keyword evidence="1" id="KW-1133">Transmembrane helix</keyword>
<dbReference type="Gene3D" id="1.20.1260.10">
    <property type="match status" value="1"/>
</dbReference>
<evidence type="ECO:0000313" key="4">
    <source>
        <dbReference type="Proteomes" id="UP000287547"/>
    </source>
</evidence>
<dbReference type="InterPro" id="IPR012347">
    <property type="entry name" value="Ferritin-like"/>
</dbReference>
<dbReference type="InterPro" id="IPR025419">
    <property type="entry name" value="DUF4142"/>
</dbReference>
<comment type="caution">
    <text evidence="3">The sequence shown here is derived from an EMBL/GenBank/DDBJ whole genome shotgun (WGS) entry which is preliminary data.</text>
</comment>
<dbReference type="PANTHER" id="PTHR38593:SF1">
    <property type="entry name" value="BLR2558 PROTEIN"/>
    <property type="match status" value="1"/>
</dbReference>
<sequence length="251" mass="27937">MTGWDCIHGQLGPFWSHRQSFVSGHHTSVRTELVRCPSGSSLAEAKRYKRRRKMKHIPYLAAAGLVGALMLATPVVAQAASPTRAMPAHSSVTPANTGSSTDTAADISRQDRIFLRKAHQGNLAEIKAGRLALRKGRCEAVRHVAHVLIEDHSRMDIELRSLADRFDVRLPKTPSTAQLRQLAKVAALTGREFDVAWLQLQAAWHRETIELIRKELSRGRSPEVKALARKAAPVIKHHLRLIDEATEHCCR</sequence>
<dbReference type="PANTHER" id="PTHR38593">
    <property type="entry name" value="BLR2558 PROTEIN"/>
    <property type="match status" value="1"/>
</dbReference>
<protein>
    <recommendedName>
        <fullName evidence="2">DUF4142 domain-containing protein</fullName>
    </recommendedName>
</protein>
<accession>A0A428Y8F4</accession>